<feature type="transmembrane region" description="Helical" evidence="2">
    <location>
        <begin position="142"/>
        <end position="167"/>
    </location>
</feature>
<feature type="compositionally biased region" description="Polar residues" evidence="1">
    <location>
        <begin position="234"/>
        <end position="245"/>
    </location>
</feature>
<evidence type="ECO:0000313" key="4">
    <source>
        <dbReference type="Proteomes" id="UP000440224"/>
    </source>
</evidence>
<feature type="transmembrane region" description="Helical" evidence="2">
    <location>
        <begin position="24"/>
        <end position="46"/>
    </location>
</feature>
<keyword evidence="2" id="KW-1133">Transmembrane helix</keyword>
<protein>
    <recommendedName>
        <fullName evidence="5">DUF998 domain-containing protein</fullName>
    </recommendedName>
</protein>
<keyword evidence="4" id="KW-1185">Reference proteome</keyword>
<organism evidence="3 4">
    <name type="scientific">Polyangium spumosum</name>
    <dbReference type="NCBI Taxonomy" id="889282"/>
    <lineage>
        <taxon>Bacteria</taxon>
        <taxon>Pseudomonadati</taxon>
        <taxon>Myxococcota</taxon>
        <taxon>Polyangia</taxon>
        <taxon>Polyangiales</taxon>
        <taxon>Polyangiaceae</taxon>
        <taxon>Polyangium</taxon>
    </lineage>
</organism>
<dbReference type="Proteomes" id="UP000440224">
    <property type="component" value="Unassembled WGS sequence"/>
</dbReference>
<gene>
    <name evidence="3" type="ORF">GF068_10750</name>
</gene>
<keyword evidence="2" id="KW-0472">Membrane</keyword>
<dbReference type="OrthoDB" id="5526448at2"/>
<proteinExistence type="predicted"/>
<name>A0A6N7PQL9_9BACT</name>
<dbReference type="AlphaFoldDB" id="A0A6N7PQL9"/>
<accession>A0A6N7PQL9</accession>
<dbReference type="RefSeq" id="WP_153819289.1">
    <property type="nucleotide sequence ID" value="NZ_WJIE01000003.1"/>
</dbReference>
<feature type="transmembrane region" description="Helical" evidence="2">
    <location>
        <begin position="211"/>
        <end position="234"/>
    </location>
</feature>
<feature type="transmembrane region" description="Helical" evidence="2">
    <location>
        <begin position="179"/>
        <end position="199"/>
    </location>
</feature>
<evidence type="ECO:0000256" key="2">
    <source>
        <dbReference type="SAM" id="Phobius"/>
    </source>
</evidence>
<feature type="transmembrane region" description="Helical" evidence="2">
    <location>
        <begin position="116"/>
        <end position="136"/>
    </location>
</feature>
<reference evidence="3 4" key="1">
    <citation type="submission" date="2019-10" db="EMBL/GenBank/DDBJ databases">
        <title>A soil myxobacterium in the family Polyangiaceae.</title>
        <authorList>
            <person name="Li Y."/>
            <person name="Wang J."/>
        </authorList>
    </citation>
    <scope>NUCLEOTIDE SEQUENCE [LARGE SCALE GENOMIC DNA]</scope>
    <source>
        <strain evidence="3 4">DSM 14734</strain>
    </source>
</reference>
<comment type="caution">
    <text evidence="3">The sequence shown here is derived from an EMBL/GenBank/DDBJ whole genome shotgun (WGS) entry which is preliminary data.</text>
</comment>
<evidence type="ECO:0000256" key="1">
    <source>
        <dbReference type="SAM" id="MobiDB-lite"/>
    </source>
</evidence>
<dbReference type="EMBL" id="WJIE01000003">
    <property type="protein sequence ID" value="MRG92404.1"/>
    <property type="molecule type" value="Genomic_DNA"/>
</dbReference>
<evidence type="ECO:0008006" key="5">
    <source>
        <dbReference type="Google" id="ProtNLM"/>
    </source>
</evidence>
<sequence>MAPPADEESPPHGSATPPLAVRAAALFVIGSVACSCLLLGAAMALYPGGTWLDRAAAGHDFFRNFLCDLTADRALDGRTNPGAWLAKAGMMALAAGTLPFWFLVTRLFAARVGLSVAVRVFGLASALAATLVPLAPSQRYGLLHALLILVAGAPGLVAAALATFGLLSAKGGPRAPARLAACTVGLAALDGALYAAHVASGEEVPSALLPALQKLAALALVAWMTGTAVITATLNRPSSRRTSPGAQKARPSPRR</sequence>
<feature type="transmembrane region" description="Helical" evidence="2">
    <location>
        <begin position="84"/>
        <end position="104"/>
    </location>
</feature>
<evidence type="ECO:0000313" key="3">
    <source>
        <dbReference type="EMBL" id="MRG92404.1"/>
    </source>
</evidence>
<keyword evidence="2" id="KW-0812">Transmembrane</keyword>
<feature type="region of interest" description="Disordered" evidence="1">
    <location>
        <begin position="234"/>
        <end position="255"/>
    </location>
</feature>